<comment type="caution">
    <text evidence="6">The sequence shown here is derived from an EMBL/GenBank/DDBJ whole genome shotgun (WGS) entry which is preliminary data.</text>
</comment>
<keyword evidence="3" id="KW-0378">Hydrolase</keyword>
<comment type="similarity">
    <text evidence="1">Belongs to the metallo-beta-lactamase superfamily.</text>
</comment>
<protein>
    <submittedName>
        <fullName evidence="6">MBL fold metallo-hydrolase</fullName>
    </submittedName>
</protein>
<evidence type="ECO:0000256" key="2">
    <source>
        <dbReference type="ARBA" id="ARBA00022723"/>
    </source>
</evidence>
<evidence type="ECO:0000256" key="1">
    <source>
        <dbReference type="ARBA" id="ARBA00007749"/>
    </source>
</evidence>
<dbReference type="EMBL" id="JAERQM010000004">
    <property type="protein sequence ID" value="MBU8544825.1"/>
    <property type="molecule type" value="Genomic_DNA"/>
</dbReference>
<evidence type="ECO:0000259" key="5">
    <source>
        <dbReference type="SMART" id="SM00849"/>
    </source>
</evidence>
<proteinExistence type="inferred from homology"/>
<dbReference type="CDD" id="cd07720">
    <property type="entry name" value="OPHC2-like_MBL-fold"/>
    <property type="match status" value="1"/>
</dbReference>
<dbReference type="Proteomes" id="UP000689967">
    <property type="component" value="Unassembled WGS sequence"/>
</dbReference>
<feature type="domain" description="Metallo-beta-lactamase" evidence="5">
    <location>
        <begin position="61"/>
        <end position="265"/>
    </location>
</feature>
<dbReference type="SMART" id="SM00849">
    <property type="entry name" value="Lactamase_B"/>
    <property type="match status" value="1"/>
</dbReference>
<keyword evidence="2" id="KW-0479">Metal-binding</keyword>
<organism evidence="6 7">
    <name type="scientific">Falsiroseomonas oleicola</name>
    <dbReference type="NCBI Taxonomy" id="2801474"/>
    <lineage>
        <taxon>Bacteria</taxon>
        <taxon>Pseudomonadati</taxon>
        <taxon>Pseudomonadota</taxon>
        <taxon>Alphaproteobacteria</taxon>
        <taxon>Acetobacterales</taxon>
        <taxon>Roseomonadaceae</taxon>
        <taxon>Falsiroseomonas</taxon>
    </lineage>
</organism>
<dbReference type="InterPro" id="IPR051013">
    <property type="entry name" value="MBL_superfamily_lactonases"/>
</dbReference>
<dbReference type="PANTHER" id="PTHR42978">
    <property type="entry name" value="QUORUM-QUENCHING LACTONASE YTNP-RELATED-RELATED"/>
    <property type="match status" value="1"/>
</dbReference>
<evidence type="ECO:0000313" key="6">
    <source>
        <dbReference type="EMBL" id="MBU8544825.1"/>
    </source>
</evidence>
<name>A0ABS6HBX4_9PROT</name>
<dbReference type="Pfam" id="PF00753">
    <property type="entry name" value="Lactamase_B"/>
    <property type="match status" value="1"/>
</dbReference>
<keyword evidence="7" id="KW-1185">Reference proteome</keyword>
<sequence length="298" mass="32369">MTGEAMRQVAGVYHRRVGDISVTALHDGHQDVAMSTVLGIPAEEAAAMLRAAFRPVPRRTAVNGFLIRNGDRIALVDTGCGPAKPTVGFLATNLAAAGVAPAQVDTVLMTHLHPDHVGGLSDRQGRALFPRAVLHLHADEHAYWHDDVAMMRVADPARRQMFFGDARAHLAPYRDRTQLFTGGEVFPGVTAVPLPGHTPGHSGFMLASGGESLLIWGDIVHVQELQVPRPEVTMMVDVDPAQAQQTRRRLFDRLAADRQAFAGMHLHFPAMAHLAREGDGYRLVPDAWSLDLHGDAPR</sequence>
<dbReference type="RefSeq" id="WP_216876417.1">
    <property type="nucleotide sequence ID" value="NZ_JAERQM010000004.1"/>
</dbReference>
<evidence type="ECO:0000313" key="7">
    <source>
        <dbReference type="Proteomes" id="UP000689967"/>
    </source>
</evidence>
<reference evidence="6 7" key="1">
    <citation type="submission" date="2021-01" db="EMBL/GenBank/DDBJ databases">
        <title>Roseomonas sp. nov, a bacterium isolated from an oil production mixture in Yumen Oilfield.</title>
        <authorList>
            <person name="Wu D."/>
        </authorList>
    </citation>
    <scope>NUCLEOTIDE SEQUENCE [LARGE SCALE GENOMIC DNA]</scope>
    <source>
        <strain evidence="6 7">ROY-5-3</strain>
    </source>
</reference>
<gene>
    <name evidence="6" type="ORF">JJQ90_13980</name>
</gene>
<evidence type="ECO:0000256" key="4">
    <source>
        <dbReference type="ARBA" id="ARBA00022833"/>
    </source>
</evidence>
<dbReference type="PANTHER" id="PTHR42978:SF6">
    <property type="entry name" value="QUORUM-QUENCHING LACTONASE YTNP-RELATED"/>
    <property type="match status" value="1"/>
</dbReference>
<evidence type="ECO:0000256" key="3">
    <source>
        <dbReference type="ARBA" id="ARBA00022801"/>
    </source>
</evidence>
<accession>A0ABS6HBX4</accession>
<dbReference type="InterPro" id="IPR001279">
    <property type="entry name" value="Metallo-B-lactamas"/>
</dbReference>
<keyword evidence="4" id="KW-0862">Zinc</keyword>